<dbReference type="RefSeq" id="WP_045441896.1">
    <property type="nucleotide sequence ID" value="NZ_BBIO01000001.1"/>
</dbReference>
<dbReference type="eggNOG" id="COG3746">
    <property type="taxonomic scope" value="Bacteria"/>
</dbReference>
<dbReference type="SUPFAM" id="SSF56935">
    <property type="entry name" value="Porins"/>
    <property type="match status" value="1"/>
</dbReference>
<feature type="signal peptide" evidence="2">
    <location>
        <begin position="1"/>
        <end position="25"/>
    </location>
</feature>
<keyword evidence="4" id="KW-1185">Reference proteome</keyword>
<organism evidence="3 4">
    <name type="scientific">Tepidicaulis marinus</name>
    <dbReference type="NCBI Taxonomy" id="1333998"/>
    <lineage>
        <taxon>Bacteria</taxon>
        <taxon>Pseudomonadati</taxon>
        <taxon>Pseudomonadota</taxon>
        <taxon>Alphaproteobacteria</taxon>
        <taxon>Hyphomicrobiales</taxon>
        <taxon>Parvibaculaceae</taxon>
        <taxon>Tepidicaulis</taxon>
    </lineage>
</organism>
<dbReference type="InterPro" id="IPR010870">
    <property type="entry name" value="Porin_O/P"/>
</dbReference>
<sequence>MFKKALLGGVAFAALSLGTAGASFAGYDVNARIDALENELRALKSQVDSRDAKIEALEAKTTGIENFPKFDGKKLKITSADGKYSMELFGRIQIDASIADQDDLQNGHDIGAGVELRRTRFGLKGKLGGDFKYKIEAGFDAPSDTVDLEEAYISYVGWKPAALTVGKFKMPYSLEEQTSSRFISFLERGNNNVFAPGKNLGGGVSFGGDNYGVNVAYMFAGDLVDGSDNGSNEDNGIVARATVAPMLDKKGGSLLHLGLSGYYLSDQDGTARFRQRPGIHNADRLVDTGTIANVDDTWSINPEVAFVAGPFSAQAEYSWTQVGRTAGNSDIDLHGGYVYLSYFLTGESRASAYKAGSGKFDRLKTEGAWEILARVSYLDLEDNGITNADRGEQTDYTLGLNHYFNPNVRAIVNYVYADVDHPTGATQDEEAHSLGARLAVDF</sequence>
<dbReference type="STRING" id="1333998.M2A_0244"/>
<reference evidence="3 4" key="1">
    <citation type="submission" date="2014-07" db="EMBL/GenBank/DDBJ databases">
        <title>Tepidicaulis marinum gen. nov., sp. nov., a novel marine bacterium denitrifying nitrate to nitrous oxide strictly under microaerobic conditions.</title>
        <authorList>
            <person name="Takeuchi M."/>
            <person name="Yamagishi T."/>
            <person name="Kamagata Y."/>
            <person name="Oshima K."/>
            <person name="Hattori M."/>
            <person name="Katayama T."/>
            <person name="Hanada S."/>
            <person name="Tamaki H."/>
            <person name="Marumo K."/>
            <person name="Maeda H."/>
            <person name="Nedachi M."/>
            <person name="Iwasaki W."/>
            <person name="Suwa Y."/>
            <person name="Sakata S."/>
        </authorList>
    </citation>
    <scope>NUCLEOTIDE SEQUENCE [LARGE SCALE GENOMIC DNA]</scope>
    <source>
        <strain evidence="3 4">MA2</strain>
    </source>
</reference>
<proteinExistence type="predicted"/>
<dbReference type="Gene3D" id="2.40.160.10">
    <property type="entry name" value="Porin"/>
    <property type="match status" value="1"/>
</dbReference>
<comment type="caution">
    <text evidence="3">The sequence shown here is derived from an EMBL/GenBank/DDBJ whole genome shotgun (WGS) entry which is preliminary data.</text>
</comment>
<name>A0A081B6S7_9HYPH</name>
<feature type="chain" id="PRO_5001754823" evidence="2">
    <location>
        <begin position="26"/>
        <end position="442"/>
    </location>
</feature>
<gene>
    <name evidence="3" type="ORF">M2A_0244</name>
</gene>
<evidence type="ECO:0000313" key="4">
    <source>
        <dbReference type="Proteomes" id="UP000028702"/>
    </source>
</evidence>
<dbReference type="InterPro" id="IPR023614">
    <property type="entry name" value="Porin_dom_sf"/>
</dbReference>
<protein>
    <submittedName>
        <fullName evidence="3">Phosphate-selective porin O and P</fullName>
    </submittedName>
</protein>
<evidence type="ECO:0000313" key="3">
    <source>
        <dbReference type="EMBL" id="GAK43745.1"/>
    </source>
</evidence>
<feature type="coiled-coil region" evidence="1">
    <location>
        <begin position="33"/>
        <end position="60"/>
    </location>
</feature>
<dbReference type="AlphaFoldDB" id="A0A081B6S7"/>
<evidence type="ECO:0000256" key="2">
    <source>
        <dbReference type="SAM" id="SignalP"/>
    </source>
</evidence>
<accession>A0A081B6S7</accession>
<evidence type="ECO:0000256" key="1">
    <source>
        <dbReference type="SAM" id="Coils"/>
    </source>
</evidence>
<keyword evidence="1" id="KW-0175">Coiled coil</keyword>
<keyword evidence="2" id="KW-0732">Signal</keyword>
<dbReference type="EMBL" id="BBIO01000001">
    <property type="protein sequence ID" value="GAK43745.1"/>
    <property type="molecule type" value="Genomic_DNA"/>
</dbReference>
<dbReference type="Proteomes" id="UP000028702">
    <property type="component" value="Unassembled WGS sequence"/>
</dbReference>
<dbReference type="Pfam" id="PF07396">
    <property type="entry name" value="Porin_O_P"/>
    <property type="match status" value="1"/>
</dbReference>